<keyword evidence="4" id="KW-1185">Reference proteome</keyword>
<evidence type="ECO:0000313" key="3">
    <source>
        <dbReference type="EMBL" id="MDM7892364.1"/>
    </source>
</evidence>
<dbReference type="Proteomes" id="UP001236404">
    <property type="component" value="Unassembled WGS sequence"/>
</dbReference>
<feature type="region of interest" description="Disordered" evidence="1">
    <location>
        <begin position="27"/>
        <end position="192"/>
    </location>
</feature>
<evidence type="ECO:0000256" key="1">
    <source>
        <dbReference type="SAM" id="MobiDB-lite"/>
    </source>
</evidence>
<evidence type="ECO:0000313" key="4">
    <source>
        <dbReference type="Proteomes" id="UP001236404"/>
    </source>
</evidence>
<sequence>MNTIKKTILATSAGLALVGGVVLAPLTAHGEPDRSGTGRPTTSQQQTGNQGQDRKDPRTTDTKGSGGKSGSTGSDARGSGGNDGSTTPADQEKQLQSEQQRQQQPAGDRFTCTKGTKPTPVYGKDGHITPESARQLLAAGCSANDGSELEEAANPDRHSGKSTPGSGSSKPKAPVGKQGVTQPPTKLPRVAG</sequence>
<organism evidence="3 4">
    <name type="scientific">Curtobacterium caseinilyticum</name>
    <dbReference type="NCBI Taxonomy" id="3055137"/>
    <lineage>
        <taxon>Bacteria</taxon>
        <taxon>Bacillati</taxon>
        <taxon>Actinomycetota</taxon>
        <taxon>Actinomycetes</taxon>
        <taxon>Micrococcales</taxon>
        <taxon>Microbacteriaceae</taxon>
        <taxon>Curtobacterium</taxon>
    </lineage>
</organism>
<evidence type="ECO:0008006" key="5">
    <source>
        <dbReference type="Google" id="ProtNLM"/>
    </source>
</evidence>
<comment type="caution">
    <text evidence="3">The sequence shown here is derived from an EMBL/GenBank/DDBJ whole genome shotgun (WGS) entry which is preliminary data.</text>
</comment>
<accession>A0ABT7TU66</accession>
<protein>
    <recommendedName>
        <fullName evidence="5">Secreted protein</fullName>
    </recommendedName>
</protein>
<feature type="signal peptide" evidence="2">
    <location>
        <begin position="1"/>
        <end position="30"/>
    </location>
</feature>
<keyword evidence="2" id="KW-0732">Signal</keyword>
<dbReference type="EMBL" id="JAUCMN010000007">
    <property type="protein sequence ID" value="MDM7892364.1"/>
    <property type="molecule type" value="Genomic_DNA"/>
</dbReference>
<feature type="chain" id="PRO_5047217338" description="Secreted protein" evidence="2">
    <location>
        <begin position="31"/>
        <end position="192"/>
    </location>
</feature>
<evidence type="ECO:0000256" key="2">
    <source>
        <dbReference type="SAM" id="SignalP"/>
    </source>
</evidence>
<name>A0ABT7TU66_9MICO</name>
<proteinExistence type="predicted"/>
<feature type="compositionally biased region" description="Basic and acidic residues" evidence="1">
    <location>
        <begin position="52"/>
        <end position="61"/>
    </location>
</feature>
<feature type="compositionally biased region" description="Low complexity" evidence="1">
    <location>
        <begin position="41"/>
        <end position="51"/>
    </location>
</feature>
<dbReference type="RefSeq" id="WP_289474070.1">
    <property type="nucleotide sequence ID" value="NZ_JAUCMN010000007.1"/>
</dbReference>
<reference evidence="3 4" key="1">
    <citation type="submission" date="2023-06" db="EMBL/GenBank/DDBJ databases">
        <authorList>
            <person name="Feng G."/>
            <person name="Li J."/>
            <person name="Zhu H."/>
        </authorList>
    </citation>
    <scope>NUCLEOTIDE SEQUENCE [LARGE SCALE GENOMIC DNA]</scope>
    <source>
        <strain evidence="3 4">RHCKG28</strain>
    </source>
</reference>
<gene>
    <name evidence="3" type="ORF">QUG93_11765</name>
</gene>
<feature type="compositionally biased region" description="Low complexity" evidence="1">
    <location>
        <begin position="161"/>
        <end position="177"/>
    </location>
</feature>